<evidence type="ECO:0000256" key="1">
    <source>
        <dbReference type="ARBA" id="ARBA00010515"/>
    </source>
</evidence>
<dbReference type="GO" id="GO:0016787">
    <property type="term" value="F:hydrolase activity"/>
    <property type="evidence" value="ECO:0007669"/>
    <property type="project" value="InterPro"/>
</dbReference>
<dbReference type="SUPFAM" id="SSF53474">
    <property type="entry name" value="alpha/beta-Hydrolases"/>
    <property type="match status" value="1"/>
</dbReference>
<proteinExistence type="evidence at transcript level"/>
<dbReference type="InterPro" id="IPR050466">
    <property type="entry name" value="Carboxylest/Gibb_receptor"/>
</dbReference>
<sequence>MASTTIPEAEAKEVTIHIPNVVNVFKDGSIERLQNSPLVPPSLDGSSSVSSKDVVISHNPSISARLYLPTKFIHHHSHSHAQKVPILVYFHGGGFFFESAFNELHHNYFNLFLSKAEADILVVSVEYRLAPEIPLPAAYDDCWQALKWVADSNNNSSADPWILNHGDLQRVFLGGDSAGGNIVHNIAMRAGVEALPNEVKVLGAFLSQPYFYSTKPIGSEAVEGHEESPPYVVWGLVYPNAPGGVDNPMINPLAPDAPSLATLGCSKMIVCVAEKDSIRDRGVWYYETVKNSGWHGHVELYEAEDEDHTFNIHTPRSQNALKFMKRLAHFILH</sequence>
<dbReference type="GO" id="GO:0033987">
    <property type="term" value="F:2-hydroxyisoflavanone dehydratase activity"/>
    <property type="evidence" value="ECO:0007669"/>
    <property type="project" value="UniProtKB-EC"/>
</dbReference>
<dbReference type="Gene3D" id="3.40.50.1820">
    <property type="entry name" value="alpha/beta hydrolase"/>
    <property type="match status" value="1"/>
</dbReference>
<reference evidence="3" key="1">
    <citation type="submission" date="2019-07" db="EMBL/GenBank/DDBJ databases">
        <authorList>
            <person name="Liu P.D."/>
            <person name="Luo J.J."/>
        </authorList>
    </citation>
    <scope>NUCLEOTIDE SEQUENCE</scope>
</reference>
<dbReference type="AlphaFoldDB" id="A0A6B9W2G4"/>
<dbReference type="Pfam" id="PF07859">
    <property type="entry name" value="Abhydrolase_3"/>
    <property type="match status" value="1"/>
</dbReference>
<feature type="domain" description="Alpha/beta hydrolase fold-3" evidence="2">
    <location>
        <begin position="87"/>
        <end position="310"/>
    </location>
</feature>
<evidence type="ECO:0000313" key="3">
    <source>
        <dbReference type="EMBL" id="QHQ74398.1"/>
    </source>
</evidence>
<dbReference type="EC" id="4.2.1.105" evidence="3"/>
<organism evidence="3">
    <name type="scientific">Stylosanthes guianensis</name>
    <dbReference type="NCBI Taxonomy" id="62615"/>
    <lineage>
        <taxon>Eukaryota</taxon>
        <taxon>Viridiplantae</taxon>
        <taxon>Streptophyta</taxon>
        <taxon>Embryophyta</taxon>
        <taxon>Tracheophyta</taxon>
        <taxon>Spermatophyta</taxon>
        <taxon>Magnoliopsida</taxon>
        <taxon>eudicotyledons</taxon>
        <taxon>Gunneridae</taxon>
        <taxon>Pentapetalae</taxon>
        <taxon>rosids</taxon>
        <taxon>fabids</taxon>
        <taxon>Fabales</taxon>
        <taxon>Fabaceae</taxon>
        <taxon>Papilionoideae</taxon>
        <taxon>50 kb inversion clade</taxon>
        <taxon>dalbergioids sensu lato</taxon>
        <taxon>Dalbergieae</taxon>
        <taxon>Pterocarpus clade</taxon>
        <taxon>Stylosanthes</taxon>
    </lineage>
</organism>
<name>A0A6B9W2G4_9FABA</name>
<evidence type="ECO:0000259" key="2">
    <source>
        <dbReference type="Pfam" id="PF07859"/>
    </source>
</evidence>
<dbReference type="EMBL" id="MN165121">
    <property type="protein sequence ID" value="QHQ74398.1"/>
    <property type="molecule type" value="mRNA"/>
</dbReference>
<accession>A0A6B9W2G4</accession>
<keyword evidence="3" id="KW-0456">Lyase</keyword>
<protein>
    <submittedName>
        <fullName evidence="3">2-hydroxyisoflavanone dehydratase-1</fullName>
        <ecNumber evidence="3">4.2.1.105</ecNumber>
    </submittedName>
</protein>
<dbReference type="InterPro" id="IPR029058">
    <property type="entry name" value="AB_hydrolase_fold"/>
</dbReference>
<dbReference type="PANTHER" id="PTHR23024">
    <property type="entry name" value="ARYLACETAMIDE DEACETYLASE"/>
    <property type="match status" value="1"/>
</dbReference>
<gene>
    <name evidence="3" type="primary">HID-1</name>
</gene>
<dbReference type="PANTHER" id="PTHR23024:SF551">
    <property type="entry name" value="2-HYDROXYISOFLAVANONE DEHYDRATASE-LIKE"/>
    <property type="match status" value="1"/>
</dbReference>
<dbReference type="InterPro" id="IPR013094">
    <property type="entry name" value="AB_hydrolase_3"/>
</dbReference>
<comment type="similarity">
    <text evidence="1">Belongs to the 'GDXG' lipolytic enzyme family.</text>
</comment>